<feature type="transmembrane region" description="Helical" evidence="2">
    <location>
        <begin position="124"/>
        <end position="148"/>
    </location>
</feature>
<keyword evidence="2" id="KW-0812">Transmembrane</keyword>
<keyword evidence="2" id="KW-1133">Transmembrane helix</keyword>
<comment type="caution">
    <text evidence="3">The sequence shown here is derived from an EMBL/GenBank/DDBJ whole genome shotgun (WGS) entry which is preliminary data.</text>
</comment>
<keyword evidence="2" id="KW-0472">Membrane</keyword>
<feature type="compositionally biased region" description="Low complexity" evidence="1">
    <location>
        <begin position="268"/>
        <end position="303"/>
    </location>
</feature>
<feature type="region of interest" description="Disordered" evidence="1">
    <location>
        <begin position="145"/>
        <end position="324"/>
    </location>
</feature>
<gene>
    <name evidence="3" type="ORF">FHU37_000076</name>
</gene>
<feature type="transmembrane region" description="Helical" evidence="2">
    <location>
        <begin position="12"/>
        <end position="34"/>
    </location>
</feature>
<dbReference type="AlphaFoldDB" id="A0A852ZL49"/>
<keyword evidence="4" id="KW-1185">Reference proteome</keyword>
<evidence type="ECO:0000313" key="4">
    <source>
        <dbReference type="Proteomes" id="UP000567795"/>
    </source>
</evidence>
<reference evidence="3 4" key="1">
    <citation type="submission" date="2020-07" db="EMBL/GenBank/DDBJ databases">
        <title>Sequencing the genomes of 1000 actinobacteria strains.</title>
        <authorList>
            <person name="Klenk H.-P."/>
        </authorList>
    </citation>
    <scope>NUCLEOTIDE SEQUENCE [LARGE SCALE GENOMIC DNA]</scope>
    <source>
        <strain evidence="3 4">DSM 42178</strain>
    </source>
</reference>
<dbReference type="EMBL" id="JACBZD010000001">
    <property type="protein sequence ID" value="NYI03133.1"/>
    <property type="molecule type" value="Genomic_DNA"/>
</dbReference>
<evidence type="ECO:0000313" key="3">
    <source>
        <dbReference type="EMBL" id="NYI03133.1"/>
    </source>
</evidence>
<protein>
    <submittedName>
        <fullName evidence="3">Uncharacterized protein</fullName>
    </submittedName>
</protein>
<dbReference type="Proteomes" id="UP000567795">
    <property type="component" value="Unassembled WGS sequence"/>
</dbReference>
<evidence type="ECO:0000256" key="2">
    <source>
        <dbReference type="SAM" id="Phobius"/>
    </source>
</evidence>
<dbReference type="RefSeq" id="WP_179812240.1">
    <property type="nucleotide sequence ID" value="NZ_JACBZD010000001.1"/>
</dbReference>
<proteinExistence type="predicted"/>
<sequence>MDDEEKRTKLELSPTQVTASALAAVIGAVAASGLGVYGTFAGAAVVSVCATIGTATIQHAFTRARSRLGRTAGHRRATAPAAPGETLPLPVVGEPGEGPAAPECAVGKRSGAGGWRRRGTTAAAVFLTAVVGITVLEVASGGSMASWFGTDRADGPSIASVWRSGGDSRPEPPAGTGSDPASPSADPTGSGGDQPDPEPSSAEPEAASSDSATPTDPDSSAGSEPAATPSPAPSDGSAGDTGQDTGDDQEPEEATGSPGPGTDTGAAPTEGADTPGTEETTGGTDGGAAPDDSTDQGAASGTDAGSGGDAEAVTGARSAAGAGS</sequence>
<feature type="compositionally biased region" description="Low complexity" evidence="1">
    <location>
        <begin position="199"/>
        <end position="244"/>
    </location>
</feature>
<organism evidence="3 4">
    <name type="scientific">Allostreptomyces psammosilenae</name>
    <dbReference type="NCBI Taxonomy" id="1892865"/>
    <lineage>
        <taxon>Bacteria</taxon>
        <taxon>Bacillati</taxon>
        <taxon>Actinomycetota</taxon>
        <taxon>Actinomycetes</taxon>
        <taxon>Kitasatosporales</taxon>
        <taxon>Streptomycetaceae</taxon>
        <taxon>Allostreptomyces</taxon>
    </lineage>
</organism>
<name>A0A852ZL49_9ACTN</name>
<evidence type="ECO:0000256" key="1">
    <source>
        <dbReference type="SAM" id="MobiDB-lite"/>
    </source>
</evidence>
<feature type="transmembrane region" description="Helical" evidence="2">
    <location>
        <begin position="40"/>
        <end position="61"/>
    </location>
</feature>
<accession>A0A852ZL49</accession>